<dbReference type="Pfam" id="PF11799">
    <property type="entry name" value="IMS_C"/>
    <property type="match status" value="1"/>
</dbReference>
<accession>A0A3A2Z990</accession>
<evidence type="ECO:0000259" key="1">
    <source>
        <dbReference type="PROSITE" id="PS50173"/>
    </source>
</evidence>
<proteinExistence type="predicted"/>
<dbReference type="PROSITE" id="PS50173">
    <property type="entry name" value="UMUC"/>
    <property type="match status" value="1"/>
</dbReference>
<dbReference type="SMART" id="SM00278">
    <property type="entry name" value="HhH1"/>
    <property type="match status" value="2"/>
</dbReference>
<sequence length="584" mass="65932">MAAPPTRLDNRIVLHFDYDCFYASAFEVEQPVLKSLPLAVQQKQIVVTCNYEARRRGLRKLQLISEAKKVCPDVIIVLGEDLTKFRDASKDLYLYLRSFVWGDRVERLGFDELFLDVSDMIEYNVDVLNRNDLENSFFHLDRHDPTIGFAYDATRFHGPTFPPDSEIVSDRLSAAAWSEAETLHIKLLVASHLAGYLRRQLEHQKGYTATVGISTCKAVSKLTGNVHKPNNQTTLLAPYDARENGPESNVIRFLDSHDIQKIPGIGSKLARSLKDHLLNSGRGLDSADGAPPTDNKTTVRDVRLFPGMGPVLLEKILGGPGSPKGIGIRIWNLIHGVDDSEVLEARDFPTQISIEDSYRQLETFEEVRRELIALATSLIRRMRIDLTEKTEVEDQTADSKTDHSLNPKTRWLAHPRTLRLSTRPRPPANSSGVRTYSINRASRSAPLPQYVFNLEENMDALGERLVHDLVIPMFRKLHPEKSGWNLSLLNVAVTNMVESAGEQKRSSGRDIKRMFQQQETILKEWKVPELDSAQPDIDLPVYEDSTWEESDEDEAIPSVICRICSAPIPHFAQAAHEVYHSAPD</sequence>
<dbReference type="InterPro" id="IPR017961">
    <property type="entry name" value="DNA_pol_Y-fam_little_finger"/>
</dbReference>
<dbReference type="STRING" id="2070753.A0A3A2Z990"/>
<dbReference type="Proteomes" id="UP000266188">
    <property type="component" value="Unassembled WGS sequence"/>
</dbReference>
<dbReference type="EMBL" id="MVGC01000441">
    <property type="protein sequence ID" value="RJE19160.1"/>
    <property type="molecule type" value="Genomic_DNA"/>
</dbReference>
<dbReference type="GO" id="GO:0006281">
    <property type="term" value="P:DNA repair"/>
    <property type="evidence" value="ECO:0007669"/>
    <property type="project" value="InterPro"/>
</dbReference>
<dbReference type="FunFam" id="3.40.1170.60:FF:000006">
    <property type="entry name" value="DNA polymerase iota"/>
    <property type="match status" value="1"/>
</dbReference>
<feature type="domain" description="UmuC" evidence="1">
    <location>
        <begin position="13"/>
        <end position="266"/>
    </location>
</feature>
<dbReference type="GO" id="GO:0070987">
    <property type="term" value="P:error-free translesion synthesis"/>
    <property type="evidence" value="ECO:0007669"/>
    <property type="project" value="UniProtKB-ARBA"/>
</dbReference>
<evidence type="ECO:0000313" key="2">
    <source>
        <dbReference type="EMBL" id="RJE19160.1"/>
    </source>
</evidence>
<dbReference type="InterPro" id="IPR001126">
    <property type="entry name" value="UmuC"/>
</dbReference>
<protein>
    <submittedName>
        <fullName evidence="2">DNA polymerase iota</fullName>
    </submittedName>
</protein>
<dbReference type="Pfam" id="PF00817">
    <property type="entry name" value="IMS"/>
    <property type="match status" value="1"/>
</dbReference>
<dbReference type="FunFam" id="3.30.1490.100:FF:000019">
    <property type="entry name" value="Putative DNA polymerase iota"/>
    <property type="match status" value="1"/>
</dbReference>
<dbReference type="AlphaFoldDB" id="A0A3A2Z990"/>
<dbReference type="PANTHER" id="PTHR46404:SF1">
    <property type="entry name" value="DNA POLYMERASE IOTA"/>
    <property type="match status" value="1"/>
</dbReference>
<gene>
    <name evidence="2" type="ORF">PHISCL_08508</name>
</gene>
<dbReference type="InterPro" id="IPR043128">
    <property type="entry name" value="Rev_trsase/Diguanyl_cyclase"/>
</dbReference>
<dbReference type="SUPFAM" id="SSF56672">
    <property type="entry name" value="DNA/RNA polymerases"/>
    <property type="match status" value="1"/>
</dbReference>
<comment type="caution">
    <text evidence="2">The sequence shown here is derived from an EMBL/GenBank/DDBJ whole genome shotgun (WGS) entry which is preliminary data.</text>
</comment>
<dbReference type="InterPro" id="IPR036775">
    <property type="entry name" value="DNA_pol_Y-fam_lit_finger_sf"/>
</dbReference>
<name>A0A3A2Z990_9EURO</name>
<dbReference type="GO" id="GO:0003887">
    <property type="term" value="F:DNA-directed DNA polymerase activity"/>
    <property type="evidence" value="ECO:0007669"/>
    <property type="project" value="TreeGrafter"/>
</dbReference>
<dbReference type="FunFam" id="3.30.70.270:FF:000067">
    <property type="entry name" value="DNA polymerase iota, putative"/>
    <property type="match status" value="1"/>
</dbReference>
<evidence type="ECO:0000313" key="3">
    <source>
        <dbReference type="Proteomes" id="UP000266188"/>
    </source>
</evidence>
<dbReference type="OrthoDB" id="447129at2759"/>
<dbReference type="Gene3D" id="3.30.1490.100">
    <property type="entry name" value="DNA polymerase, Y-family, little finger domain"/>
    <property type="match status" value="1"/>
</dbReference>
<reference evidence="3" key="1">
    <citation type="submission" date="2017-02" db="EMBL/GenBank/DDBJ databases">
        <authorList>
            <person name="Tafer H."/>
            <person name="Lopandic K."/>
        </authorList>
    </citation>
    <scope>NUCLEOTIDE SEQUENCE [LARGE SCALE GENOMIC DNA]</scope>
    <source>
        <strain evidence="3">CBS 366.77</strain>
    </source>
</reference>
<dbReference type="InterPro" id="IPR043502">
    <property type="entry name" value="DNA/RNA_pol_sf"/>
</dbReference>
<dbReference type="Gene3D" id="3.30.70.270">
    <property type="match status" value="1"/>
</dbReference>
<dbReference type="Gene3D" id="3.40.1170.60">
    <property type="match status" value="1"/>
</dbReference>
<dbReference type="GO" id="GO:0003684">
    <property type="term" value="F:damaged DNA binding"/>
    <property type="evidence" value="ECO:0007669"/>
    <property type="project" value="InterPro"/>
</dbReference>
<keyword evidence="3" id="KW-1185">Reference proteome</keyword>
<dbReference type="PANTHER" id="PTHR46404">
    <property type="entry name" value="DNA POLYMERASE IOTA"/>
    <property type="match status" value="1"/>
</dbReference>
<organism evidence="2 3">
    <name type="scientific">Aspergillus sclerotialis</name>
    <dbReference type="NCBI Taxonomy" id="2070753"/>
    <lineage>
        <taxon>Eukaryota</taxon>
        <taxon>Fungi</taxon>
        <taxon>Dikarya</taxon>
        <taxon>Ascomycota</taxon>
        <taxon>Pezizomycotina</taxon>
        <taxon>Eurotiomycetes</taxon>
        <taxon>Eurotiomycetidae</taxon>
        <taxon>Eurotiales</taxon>
        <taxon>Aspergillaceae</taxon>
        <taxon>Aspergillus</taxon>
        <taxon>Aspergillus subgen. Polypaecilum</taxon>
    </lineage>
</organism>
<dbReference type="InterPro" id="IPR003583">
    <property type="entry name" value="Hlx-hairpin-Hlx_DNA-bd_motif"/>
</dbReference>